<dbReference type="Proteomes" id="UP000033632">
    <property type="component" value="Unassembled WGS sequence"/>
</dbReference>
<reference evidence="3 4" key="1">
    <citation type="submission" date="2015-03" db="EMBL/GenBank/DDBJ databases">
        <authorList>
            <person name="Hassan Y.I."/>
            <person name="Lepp D."/>
            <person name="Li X.-Z."/>
            <person name="Zhou T."/>
        </authorList>
    </citation>
    <scope>NUCLEOTIDE SEQUENCE [LARGE SCALE GENOMIC DNA]</scope>
    <source>
        <strain evidence="3 4">BD-c194</strain>
    </source>
</reference>
<dbReference type="InterPro" id="IPR023210">
    <property type="entry name" value="NADP_OxRdtase_dom"/>
</dbReference>
<comment type="caution">
    <text evidence="3">The sequence shown here is derived from an EMBL/GenBank/DDBJ whole genome shotgun (WGS) entry which is preliminary data.</text>
</comment>
<dbReference type="CDD" id="cd19086">
    <property type="entry name" value="AKR_AKR11C1"/>
    <property type="match status" value="1"/>
</dbReference>
<dbReference type="STRING" id="443610.VE25_00390"/>
<dbReference type="OrthoDB" id="8394608at2"/>
<protein>
    <submittedName>
        <fullName evidence="3">Aldo/keto reductase</fullName>
    </submittedName>
</protein>
<dbReference type="PANTHER" id="PTHR43364">
    <property type="entry name" value="NADH-SPECIFIC METHYLGLYOXAL REDUCTASE-RELATED"/>
    <property type="match status" value="1"/>
</dbReference>
<dbReference type="Gene3D" id="3.20.20.100">
    <property type="entry name" value="NADP-dependent oxidoreductase domain"/>
    <property type="match status" value="1"/>
</dbReference>
<evidence type="ECO:0000313" key="3">
    <source>
        <dbReference type="EMBL" id="KKB13723.1"/>
    </source>
</evidence>
<keyword evidence="1" id="KW-0560">Oxidoreductase</keyword>
<dbReference type="InterPro" id="IPR036812">
    <property type="entry name" value="NAD(P)_OxRdtase_dom_sf"/>
</dbReference>
<feature type="domain" description="NADP-dependent oxidoreductase" evidence="2">
    <location>
        <begin position="17"/>
        <end position="325"/>
    </location>
</feature>
<dbReference type="AlphaFoldDB" id="A0A0F5FY19"/>
<gene>
    <name evidence="3" type="ORF">VE25_00390</name>
</gene>
<sequence>MTAKTTMTLWSGHTVPRIGVGTWAAGGGVIWDGSATPTVYGEVDDQRSKEAIALAYEMGCRVFDTAAAYGAGNAEILLGQVLAGKDDAVIVSKCGYYGDPATRRIAPEDASPAGIRHCVEQSRKRLQRDRIDLMLLHINEYPLERAGAVFDTLGHLRNEGKIGAFGWSTDHPERLSAFVGRTGFVAVENDYNLFDRAEKVMAIAEANGLVSLSRLPLAMGLLTGKYSSGRRVGADDVRASDQPWMKFFKDGAANPEFTKRLEAVRELLTSGGRTLAQGALGWILARSPAALPVPGFTRPEQVRDNLGALEKGPLPAAVMAEIDAVLMPASTHS</sequence>
<accession>A0A0F5FY19</accession>
<dbReference type="PATRIC" id="fig|443610.3.peg.684"/>
<dbReference type="SUPFAM" id="SSF51430">
    <property type="entry name" value="NAD(P)-linked oxidoreductase"/>
    <property type="match status" value="1"/>
</dbReference>
<name>A0A0F5FY19_9HYPH</name>
<evidence type="ECO:0000259" key="2">
    <source>
        <dbReference type="Pfam" id="PF00248"/>
    </source>
</evidence>
<dbReference type="InterPro" id="IPR050523">
    <property type="entry name" value="AKR_Detox_Biosynth"/>
</dbReference>
<organism evidence="3 4">
    <name type="scientific">Devosia geojensis</name>
    <dbReference type="NCBI Taxonomy" id="443610"/>
    <lineage>
        <taxon>Bacteria</taxon>
        <taxon>Pseudomonadati</taxon>
        <taxon>Pseudomonadota</taxon>
        <taxon>Alphaproteobacteria</taxon>
        <taxon>Hyphomicrobiales</taxon>
        <taxon>Devosiaceae</taxon>
        <taxon>Devosia</taxon>
    </lineage>
</organism>
<evidence type="ECO:0000256" key="1">
    <source>
        <dbReference type="ARBA" id="ARBA00023002"/>
    </source>
</evidence>
<dbReference type="GO" id="GO:0016491">
    <property type="term" value="F:oxidoreductase activity"/>
    <property type="evidence" value="ECO:0007669"/>
    <property type="project" value="UniProtKB-KW"/>
</dbReference>
<evidence type="ECO:0000313" key="4">
    <source>
        <dbReference type="Proteomes" id="UP000033632"/>
    </source>
</evidence>
<dbReference type="GO" id="GO:0005829">
    <property type="term" value="C:cytosol"/>
    <property type="evidence" value="ECO:0007669"/>
    <property type="project" value="TreeGrafter"/>
</dbReference>
<keyword evidence="4" id="KW-1185">Reference proteome</keyword>
<dbReference type="Pfam" id="PF00248">
    <property type="entry name" value="Aldo_ket_red"/>
    <property type="match status" value="1"/>
</dbReference>
<proteinExistence type="predicted"/>
<dbReference type="RefSeq" id="WP_046106595.1">
    <property type="nucleotide sequence ID" value="NZ_JZEX01000011.1"/>
</dbReference>
<dbReference type="PANTHER" id="PTHR43364:SF4">
    <property type="entry name" value="NAD(P)-LINKED OXIDOREDUCTASE SUPERFAMILY PROTEIN"/>
    <property type="match status" value="1"/>
</dbReference>
<dbReference type="EMBL" id="JZEX01000011">
    <property type="protein sequence ID" value="KKB13723.1"/>
    <property type="molecule type" value="Genomic_DNA"/>
</dbReference>